<dbReference type="AlphaFoldDB" id="A0AAD9N6A2"/>
<dbReference type="Proteomes" id="UP001209878">
    <property type="component" value="Unassembled WGS sequence"/>
</dbReference>
<comment type="caution">
    <text evidence="2">The sequence shown here is derived from an EMBL/GenBank/DDBJ whole genome shotgun (WGS) entry which is preliminary data.</text>
</comment>
<evidence type="ECO:0000313" key="2">
    <source>
        <dbReference type="EMBL" id="KAK2155739.1"/>
    </source>
</evidence>
<organism evidence="2 3">
    <name type="scientific">Ridgeia piscesae</name>
    <name type="common">Tubeworm</name>
    <dbReference type="NCBI Taxonomy" id="27915"/>
    <lineage>
        <taxon>Eukaryota</taxon>
        <taxon>Metazoa</taxon>
        <taxon>Spiralia</taxon>
        <taxon>Lophotrochozoa</taxon>
        <taxon>Annelida</taxon>
        <taxon>Polychaeta</taxon>
        <taxon>Sedentaria</taxon>
        <taxon>Canalipalpata</taxon>
        <taxon>Sabellida</taxon>
        <taxon>Siboglinidae</taxon>
        <taxon>Ridgeia</taxon>
    </lineage>
</organism>
<keyword evidence="1" id="KW-0812">Transmembrane</keyword>
<gene>
    <name evidence="2" type="ORF">NP493_2047g00011</name>
</gene>
<feature type="transmembrane region" description="Helical" evidence="1">
    <location>
        <begin position="73"/>
        <end position="92"/>
    </location>
</feature>
<sequence length="170" mass="19632">MNAVLVHATQYLSLLSAVLVSVCHLPENFCTLSMTCSIITVPFAFLINVSSLILSWLLILPLPTHCTKVKDTVHYYTVTYMLLIWCRLNYLFSYKNIVNSNSQYLALQHVLFISRDGTMAIARTSGHVLTNTDNMAVFWSRRKQLELRKTLQVYVYLQIHQPMADRKSEW</sequence>
<evidence type="ECO:0000313" key="3">
    <source>
        <dbReference type="Proteomes" id="UP001209878"/>
    </source>
</evidence>
<proteinExistence type="predicted"/>
<keyword evidence="3" id="KW-1185">Reference proteome</keyword>
<keyword evidence="1" id="KW-0472">Membrane</keyword>
<dbReference type="EMBL" id="JAODUO010002044">
    <property type="protein sequence ID" value="KAK2155739.1"/>
    <property type="molecule type" value="Genomic_DNA"/>
</dbReference>
<reference evidence="2" key="1">
    <citation type="journal article" date="2023" name="Mol. Biol. Evol.">
        <title>Third-Generation Sequencing Reveals the Adaptive Role of the Epigenome in Three Deep-Sea Polychaetes.</title>
        <authorList>
            <person name="Perez M."/>
            <person name="Aroh O."/>
            <person name="Sun Y."/>
            <person name="Lan Y."/>
            <person name="Juniper S.K."/>
            <person name="Young C.R."/>
            <person name="Angers B."/>
            <person name="Qian P.Y."/>
        </authorList>
    </citation>
    <scope>NUCLEOTIDE SEQUENCE</scope>
    <source>
        <strain evidence="2">R07B-5</strain>
    </source>
</reference>
<evidence type="ECO:0000256" key="1">
    <source>
        <dbReference type="SAM" id="Phobius"/>
    </source>
</evidence>
<feature type="transmembrane region" description="Helical" evidence="1">
    <location>
        <begin position="6"/>
        <end position="26"/>
    </location>
</feature>
<protein>
    <submittedName>
        <fullName evidence="2">Uncharacterized protein</fullName>
    </submittedName>
</protein>
<name>A0AAD9N6A2_RIDPI</name>
<feature type="transmembrane region" description="Helical" evidence="1">
    <location>
        <begin position="38"/>
        <end position="61"/>
    </location>
</feature>
<keyword evidence="1" id="KW-1133">Transmembrane helix</keyword>
<accession>A0AAD9N6A2</accession>